<feature type="region of interest" description="Disordered" evidence="1">
    <location>
        <begin position="396"/>
        <end position="419"/>
    </location>
</feature>
<comment type="caution">
    <text evidence="2">The sequence shown here is derived from an EMBL/GenBank/DDBJ whole genome shotgun (WGS) entry which is preliminary data.</text>
</comment>
<dbReference type="EMBL" id="SOZI01000052">
    <property type="protein sequence ID" value="TNY21016.1"/>
    <property type="molecule type" value="Genomic_DNA"/>
</dbReference>
<accession>A0A5C5FXG8</accession>
<feature type="region of interest" description="Disordered" evidence="1">
    <location>
        <begin position="477"/>
        <end position="677"/>
    </location>
</feature>
<feature type="region of interest" description="Disordered" evidence="1">
    <location>
        <begin position="108"/>
        <end position="172"/>
    </location>
</feature>
<feature type="region of interest" description="Disordered" evidence="1">
    <location>
        <begin position="1"/>
        <end position="86"/>
    </location>
</feature>
<feature type="compositionally biased region" description="Gly residues" evidence="1">
    <location>
        <begin position="481"/>
        <end position="490"/>
    </location>
</feature>
<feature type="compositionally biased region" description="Low complexity" evidence="1">
    <location>
        <begin position="1"/>
        <end position="16"/>
    </location>
</feature>
<evidence type="ECO:0000313" key="2">
    <source>
        <dbReference type="EMBL" id="TNY21016.1"/>
    </source>
</evidence>
<proteinExistence type="predicted"/>
<feature type="compositionally biased region" description="Polar residues" evidence="1">
    <location>
        <begin position="716"/>
        <end position="736"/>
    </location>
</feature>
<feature type="compositionally biased region" description="Basic and acidic residues" evidence="1">
    <location>
        <begin position="133"/>
        <end position="145"/>
    </location>
</feature>
<organism evidence="2 3">
    <name type="scientific">Rhodotorula diobovata</name>
    <dbReference type="NCBI Taxonomy" id="5288"/>
    <lineage>
        <taxon>Eukaryota</taxon>
        <taxon>Fungi</taxon>
        <taxon>Dikarya</taxon>
        <taxon>Basidiomycota</taxon>
        <taxon>Pucciniomycotina</taxon>
        <taxon>Microbotryomycetes</taxon>
        <taxon>Sporidiobolales</taxon>
        <taxon>Sporidiobolaceae</taxon>
        <taxon>Rhodotorula</taxon>
    </lineage>
</organism>
<feature type="region of interest" description="Disordered" evidence="1">
    <location>
        <begin position="313"/>
        <end position="347"/>
    </location>
</feature>
<sequence>MASTSGSPIGTTSSPAPSTPRRPAVLLEELSSGPNITSQSATATASYHARTPSSAPDDQAERSFSSGGDDSVVFSSGGSVVYHPRKSDSSFASSFEALSLTSSVIAAGSDATAPASSSPGRQEAKADSPLSRLHREARSVKHDQEELSTPCKLRTTTGHLNPAAPTFDARRRLSRYKPSGVSLLFTSILRAGKNANGDLSPEAKRAMAQLGLKAIPSLHGTSLLPYSRNPSGSDAYRFTVEDDEHGFEPIPDHEIEFFANHRTVPLPLPGNARYTPTGRQVLAQQRRNVSAPAAPVSDSNSLAVKAQATARRVVTAPSLSSKPDPTFPSHGQPAMPTTTSGHQHRRQPMMQQLHQQQSYDEAFATQALLARHAQQIQLAQAQAQAQAQTQAVPFSSPLLSPFSPTSPPSSGSSHHVGSPFPSLSTPYSFPFAGVIPSGLGYHLSAQRRPSIVVSPSGGVSFVDSNALLHLATQQGVDASGHAGGSSGTGSGQSSRMTSYGTVPDTGVPDTGSSEEPAVSEDEQSAELAAFAASERGRRRPSRAEQLDRRRRKHRPTLSDANITAHTYLEQGRRKSAMASFPPPGGRRRPSVASTEAPELRHASSGAAFPPNKDSSSGPDGPWRRASLAPESLATAYRPPQARRRSSLVPDQPAPSLSLPDVGNVPSAGKSSAQVQQQLHSTFQQPLTAPVVQIEPPTPKAVRTTARSASSTVVTTNSGLPTFPTPSINSSGSSDGTITPGPEERGAPVVHGAKPKGSGRWRRREQRKGHHGASATSHSHSHSHAS</sequence>
<keyword evidence="3" id="KW-1185">Reference proteome</keyword>
<feature type="compositionally biased region" description="Low complexity" evidence="1">
    <location>
        <begin position="700"/>
        <end position="715"/>
    </location>
</feature>
<feature type="region of interest" description="Disordered" evidence="1">
    <location>
        <begin position="694"/>
        <end position="785"/>
    </location>
</feature>
<gene>
    <name evidence="2" type="ORF">DMC30DRAFT_416411</name>
</gene>
<feature type="compositionally biased region" description="Low complexity" evidence="1">
    <location>
        <begin position="63"/>
        <end position="81"/>
    </location>
</feature>
<dbReference type="STRING" id="5288.A0A5C5FXG8"/>
<evidence type="ECO:0008006" key="4">
    <source>
        <dbReference type="Google" id="ProtNLM"/>
    </source>
</evidence>
<reference evidence="2 3" key="1">
    <citation type="submission" date="2019-03" db="EMBL/GenBank/DDBJ databases">
        <title>Rhodosporidium diobovatum UCD-FST 08-225 genome sequencing, assembly, and annotation.</title>
        <authorList>
            <person name="Fakankun I.U."/>
            <person name="Fristensky B."/>
            <person name="Levin D.B."/>
        </authorList>
    </citation>
    <scope>NUCLEOTIDE SEQUENCE [LARGE SCALE GENOMIC DNA]</scope>
    <source>
        <strain evidence="2 3">UCD-FST 08-225</strain>
    </source>
</reference>
<dbReference type="OrthoDB" id="2525851at2759"/>
<dbReference type="AlphaFoldDB" id="A0A5C5FXG8"/>
<feature type="compositionally biased region" description="Polar residues" evidence="1">
    <location>
        <begin position="32"/>
        <end position="56"/>
    </location>
</feature>
<dbReference type="Proteomes" id="UP000311382">
    <property type="component" value="Unassembled WGS sequence"/>
</dbReference>
<feature type="compositionally biased region" description="Basic residues" evidence="1">
    <location>
        <begin position="752"/>
        <end position="770"/>
    </location>
</feature>
<protein>
    <recommendedName>
        <fullName evidence="4">Proteophosphoglycan ppg4</fullName>
    </recommendedName>
</protein>
<feature type="compositionally biased region" description="Polar residues" evidence="1">
    <location>
        <begin position="668"/>
        <end position="677"/>
    </location>
</feature>
<evidence type="ECO:0000256" key="1">
    <source>
        <dbReference type="SAM" id="MobiDB-lite"/>
    </source>
</evidence>
<name>A0A5C5FXG8_9BASI</name>
<evidence type="ECO:0000313" key="3">
    <source>
        <dbReference type="Proteomes" id="UP000311382"/>
    </source>
</evidence>